<dbReference type="AlphaFoldDB" id="A0A1E1K1W5"/>
<reference evidence="2" key="1">
    <citation type="submission" date="2016-03" db="EMBL/GenBank/DDBJ databases">
        <authorList>
            <person name="Guldener U."/>
        </authorList>
    </citation>
    <scope>NUCLEOTIDE SEQUENCE [LARGE SCALE GENOMIC DNA]</scope>
    <source>
        <strain evidence="2">04CH-RAC-A.6.1</strain>
    </source>
</reference>
<keyword evidence="2" id="KW-1185">Reference proteome</keyword>
<dbReference type="OrthoDB" id="5131270at2759"/>
<dbReference type="EMBL" id="FJUX01000010">
    <property type="protein sequence ID" value="CZS91972.1"/>
    <property type="molecule type" value="Genomic_DNA"/>
</dbReference>
<name>A0A1E1K1W5_9HELO</name>
<gene>
    <name evidence="1" type="ORF">RAG0_02538</name>
</gene>
<evidence type="ECO:0000313" key="1">
    <source>
        <dbReference type="EMBL" id="CZS91972.1"/>
    </source>
</evidence>
<evidence type="ECO:0000313" key="2">
    <source>
        <dbReference type="Proteomes" id="UP000178912"/>
    </source>
</evidence>
<accession>A0A1E1K1W5</accession>
<dbReference type="Proteomes" id="UP000178912">
    <property type="component" value="Unassembled WGS sequence"/>
</dbReference>
<organism evidence="1 2">
    <name type="scientific">Rhynchosporium agropyri</name>
    <dbReference type="NCBI Taxonomy" id="914238"/>
    <lineage>
        <taxon>Eukaryota</taxon>
        <taxon>Fungi</taxon>
        <taxon>Dikarya</taxon>
        <taxon>Ascomycota</taxon>
        <taxon>Pezizomycotina</taxon>
        <taxon>Leotiomycetes</taxon>
        <taxon>Helotiales</taxon>
        <taxon>Ploettnerulaceae</taxon>
        <taxon>Rhynchosporium</taxon>
    </lineage>
</organism>
<sequence>MHLLDLIYPPQWTRDIGDRYRCKVGHEQEGYINSAMSCLNKPSLLNVTRAPFPFSGCSLVLEFVSDTASPNPYSIEEKFWLVLYLANDKAVYSDDHCSTTVVGECSSGKHSRLDGHVLSALM</sequence>
<proteinExistence type="predicted"/>
<protein>
    <submittedName>
        <fullName evidence="1">Uncharacterized protein</fullName>
    </submittedName>
</protein>